<keyword evidence="2" id="KW-1185">Reference proteome</keyword>
<comment type="caution">
    <text evidence="1">The sequence shown here is derived from an EMBL/GenBank/DDBJ whole genome shotgun (WGS) entry which is preliminary data.</text>
</comment>
<accession>A0ACC1I8Y3</accession>
<protein>
    <submittedName>
        <fullName evidence="1">SF3a splicing factor complex subunit</fullName>
    </submittedName>
</protein>
<feature type="non-terminal residue" evidence="1">
    <location>
        <position position="222"/>
    </location>
</feature>
<evidence type="ECO:0000313" key="2">
    <source>
        <dbReference type="Proteomes" id="UP001150581"/>
    </source>
</evidence>
<dbReference type="Proteomes" id="UP001150581">
    <property type="component" value="Unassembled WGS sequence"/>
</dbReference>
<organism evidence="1 2">
    <name type="scientific">Kickxella alabastrina</name>
    <dbReference type="NCBI Taxonomy" id="61397"/>
    <lineage>
        <taxon>Eukaryota</taxon>
        <taxon>Fungi</taxon>
        <taxon>Fungi incertae sedis</taxon>
        <taxon>Zoopagomycota</taxon>
        <taxon>Kickxellomycotina</taxon>
        <taxon>Kickxellomycetes</taxon>
        <taxon>Kickxellales</taxon>
        <taxon>Kickxellaceae</taxon>
        <taxon>Kickxella</taxon>
    </lineage>
</organism>
<gene>
    <name evidence="1" type="primary">PRP21_1</name>
    <name evidence="1" type="ORF">LPJ66_007919</name>
</gene>
<reference evidence="1" key="1">
    <citation type="submission" date="2022-07" db="EMBL/GenBank/DDBJ databases">
        <title>Phylogenomic reconstructions and comparative analyses of Kickxellomycotina fungi.</title>
        <authorList>
            <person name="Reynolds N.K."/>
            <person name="Stajich J.E."/>
            <person name="Barry K."/>
            <person name="Grigoriev I.V."/>
            <person name="Crous P."/>
            <person name="Smith M.E."/>
        </authorList>
    </citation>
    <scope>NUCLEOTIDE SEQUENCE</scope>
    <source>
        <strain evidence="1">Benny 63K</strain>
    </source>
</reference>
<evidence type="ECO:0000313" key="1">
    <source>
        <dbReference type="EMBL" id="KAJ1889647.1"/>
    </source>
</evidence>
<name>A0ACC1I8Y3_9FUNG</name>
<proteinExistence type="predicted"/>
<sequence>MSAADPATSNAADAPSAPPAPPAALIYPPADIMTIVDKTAEHVAKSGPAFQQLIRDKYRDNSKFSFIYATDPYHAYYSHKVEHYKANASSSSSSSSTAQQQQADNPSDPSLVVPEEDTAAADGPEKPADAQFLCPLPMVSAQDLDVIKTTAQFVARNGRSFMQTLAHRESANYQFDFLKPSHTLFAYFRRLVDQYTLVFFPPPSLTERLQSDVRDKARVLRR</sequence>
<dbReference type="EMBL" id="JANBPG010001502">
    <property type="protein sequence ID" value="KAJ1889647.1"/>
    <property type="molecule type" value="Genomic_DNA"/>
</dbReference>